<evidence type="ECO:0000313" key="2">
    <source>
        <dbReference type="EMBL" id="TNY20485.1"/>
    </source>
</evidence>
<sequence length="208" mass="22001">MQCVSDARVGTGERAGRATQWGTAGGTTWGTRQCRCGEGGCGTAKGSSKRKDGEEGRRTLQRTSPSPRTASSWFCALTAPARRRSSESIRLSARLDGDFARGESLAEGDRDRCAKGSGEAASQEDGVGEEDERTDEVGEVDATEEEEGDSAGVEGVEGRESAARERNDGERDDDDERSGRSPSSPNEAAKPSPRPRPSPTGGDDDDDE</sequence>
<evidence type="ECO:0000313" key="3">
    <source>
        <dbReference type="Proteomes" id="UP000311382"/>
    </source>
</evidence>
<dbReference type="Proteomes" id="UP000311382">
    <property type="component" value="Unassembled WGS sequence"/>
</dbReference>
<feature type="compositionally biased region" description="Polar residues" evidence="1">
    <location>
        <begin position="61"/>
        <end position="72"/>
    </location>
</feature>
<feature type="compositionally biased region" description="Acidic residues" evidence="1">
    <location>
        <begin position="126"/>
        <end position="149"/>
    </location>
</feature>
<proteinExistence type="predicted"/>
<dbReference type="EMBL" id="SOZI01000065">
    <property type="protein sequence ID" value="TNY20485.1"/>
    <property type="molecule type" value="Genomic_DNA"/>
</dbReference>
<feature type="region of interest" description="Disordered" evidence="1">
    <location>
        <begin position="1"/>
        <end position="74"/>
    </location>
</feature>
<name>A0A5C5FUX1_9BASI</name>
<organism evidence="2 3">
    <name type="scientific">Rhodotorula diobovata</name>
    <dbReference type="NCBI Taxonomy" id="5288"/>
    <lineage>
        <taxon>Eukaryota</taxon>
        <taxon>Fungi</taxon>
        <taxon>Dikarya</taxon>
        <taxon>Basidiomycota</taxon>
        <taxon>Pucciniomycotina</taxon>
        <taxon>Microbotryomycetes</taxon>
        <taxon>Sporidiobolales</taxon>
        <taxon>Sporidiobolaceae</taxon>
        <taxon>Rhodotorula</taxon>
    </lineage>
</organism>
<reference evidence="2 3" key="1">
    <citation type="submission" date="2019-03" db="EMBL/GenBank/DDBJ databases">
        <title>Rhodosporidium diobovatum UCD-FST 08-225 genome sequencing, assembly, and annotation.</title>
        <authorList>
            <person name="Fakankun I.U."/>
            <person name="Fristensky B."/>
            <person name="Levin D.B."/>
        </authorList>
    </citation>
    <scope>NUCLEOTIDE SEQUENCE [LARGE SCALE GENOMIC DNA]</scope>
    <source>
        <strain evidence="2 3">UCD-FST 08-225</strain>
    </source>
</reference>
<feature type="region of interest" description="Disordered" evidence="1">
    <location>
        <begin position="95"/>
        <end position="208"/>
    </location>
</feature>
<accession>A0A5C5FUX1</accession>
<feature type="compositionally biased region" description="Basic and acidic residues" evidence="1">
    <location>
        <begin position="49"/>
        <end position="58"/>
    </location>
</feature>
<protein>
    <submittedName>
        <fullName evidence="2">Uncharacterized protein</fullName>
    </submittedName>
</protein>
<dbReference type="AlphaFoldDB" id="A0A5C5FUX1"/>
<keyword evidence="3" id="KW-1185">Reference proteome</keyword>
<gene>
    <name evidence="2" type="ORF">DMC30DRAFT_397521</name>
</gene>
<comment type="caution">
    <text evidence="2">The sequence shown here is derived from an EMBL/GenBank/DDBJ whole genome shotgun (WGS) entry which is preliminary data.</text>
</comment>
<feature type="compositionally biased region" description="Basic and acidic residues" evidence="1">
    <location>
        <begin position="156"/>
        <end position="169"/>
    </location>
</feature>
<evidence type="ECO:0000256" key="1">
    <source>
        <dbReference type="SAM" id="MobiDB-lite"/>
    </source>
</evidence>